<keyword evidence="1" id="KW-1133">Transmembrane helix</keyword>
<dbReference type="AlphaFoldDB" id="A0AAU9QPA0"/>
<organism evidence="2 3">
    <name type="scientific">Vibrio jasicida</name>
    <dbReference type="NCBI Taxonomy" id="766224"/>
    <lineage>
        <taxon>Bacteria</taxon>
        <taxon>Pseudomonadati</taxon>
        <taxon>Pseudomonadota</taxon>
        <taxon>Gammaproteobacteria</taxon>
        <taxon>Vibrionales</taxon>
        <taxon>Vibrionaceae</taxon>
        <taxon>Vibrio</taxon>
    </lineage>
</organism>
<reference evidence="2" key="1">
    <citation type="submission" date="2022-01" db="EMBL/GenBank/DDBJ databases">
        <authorList>
            <person name="Lagorce A."/>
        </authorList>
    </citation>
    <scope>NUCLEOTIDE SEQUENCE</scope>
    <source>
        <strain evidence="2">Th15_F1_A12</strain>
    </source>
</reference>
<dbReference type="Proteomes" id="UP001295462">
    <property type="component" value="Unassembled WGS sequence"/>
</dbReference>
<accession>A0AAU9QPA0</accession>
<comment type="caution">
    <text evidence="2">The sequence shown here is derived from an EMBL/GenBank/DDBJ whole genome shotgun (WGS) entry which is preliminary data.</text>
</comment>
<evidence type="ECO:0000313" key="3">
    <source>
        <dbReference type="Proteomes" id="UP001295462"/>
    </source>
</evidence>
<sequence>MIAPWISTNAPELAKYSLTSGLFWLIVLVDAIGCRLIIQPHDSM</sequence>
<feature type="transmembrane region" description="Helical" evidence="1">
    <location>
        <begin position="21"/>
        <end position="38"/>
    </location>
</feature>
<proteinExistence type="predicted"/>
<keyword evidence="1" id="KW-0812">Transmembrane</keyword>
<evidence type="ECO:0000256" key="1">
    <source>
        <dbReference type="SAM" id="Phobius"/>
    </source>
</evidence>
<keyword evidence="1" id="KW-0472">Membrane</keyword>
<name>A0AAU9QPA0_9VIBR</name>
<evidence type="ECO:0000313" key="2">
    <source>
        <dbReference type="EMBL" id="CAH1593461.1"/>
    </source>
</evidence>
<protein>
    <submittedName>
        <fullName evidence="2">Uncharacterized protein</fullName>
    </submittedName>
</protein>
<dbReference type="EMBL" id="CAKMUD010000080">
    <property type="protein sequence ID" value="CAH1593461.1"/>
    <property type="molecule type" value="Genomic_DNA"/>
</dbReference>
<gene>
    <name evidence="2" type="ORF">THF1A12_270011</name>
</gene>